<evidence type="ECO:0000256" key="1">
    <source>
        <dbReference type="SAM" id="MobiDB-lite"/>
    </source>
</evidence>
<accession>A0A4Y7SBZ9</accession>
<dbReference type="STRING" id="71717.A0A4Y7SBZ9"/>
<dbReference type="EMBL" id="QPFP01000205">
    <property type="protein sequence ID" value="TEB19171.1"/>
    <property type="molecule type" value="Genomic_DNA"/>
</dbReference>
<feature type="region of interest" description="Disordered" evidence="1">
    <location>
        <begin position="41"/>
        <end position="74"/>
    </location>
</feature>
<dbReference type="Proteomes" id="UP000298030">
    <property type="component" value="Unassembled WGS sequence"/>
</dbReference>
<name>A0A4Y7SBZ9_COPMI</name>
<proteinExistence type="predicted"/>
<organism evidence="2 3">
    <name type="scientific">Coprinellus micaceus</name>
    <name type="common">Glistening ink-cap mushroom</name>
    <name type="synonym">Coprinus micaceus</name>
    <dbReference type="NCBI Taxonomy" id="71717"/>
    <lineage>
        <taxon>Eukaryota</taxon>
        <taxon>Fungi</taxon>
        <taxon>Dikarya</taxon>
        <taxon>Basidiomycota</taxon>
        <taxon>Agaricomycotina</taxon>
        <taxon>Agaricomycetes</taxon>
        <taxon>Agaricomycetidae</taxon>
        <taxon>Agaricales</taxon>
        <taxon>Agaricineae</taxon>
        <taxon>Psathyrellaceae</taxon>
        <taxon>Coprinellus</taxon>
    </lineage>
</organism>
<reference evidence="2 3" key="1">
    <citation type="journal article" date="2019" name="Nat. Ecol. Evol.">
        <title>Megaphylogeny resolves global patterns of mushroom evolution.</title>
        <authorList>
            <person name="Varga T."/>
            <person name="Krizsan K."/>
            <person name="Foldi C."/>
            <person name="Dima B."/>
            <person name="Sanchez-Garcia M."/>
            <person name="Sanchez-Ramirez S."/>
            <person name="Szollosi G.J."/>
            <person name="Szarkandi J.G."/>
            <person name="Papp V."/>
            <person name="Albert L."/>
            <person name="Andreopoulos W."/>
            <person name="Angelini C."/>
            <person name="Antonin V."/>
            <person name="Barry K.W."/>
            <person name="Bougher N.L."/>
            <person name="Buchanan P."/>
            <person name="Buyck B."/>
            <person name="Bense V."/>
            <person name="Catcheside P."/>
            <person name="Chovatia M."/>
            <person name="Cooper J."/>
            <person name="Damon W."/>
            <person name="Desjardin D."/>
            <person name="Finy P."/>
            <person name="Geml J."/>
            <person name="Haridas S."/>
            <person name="Hughes K."/>
            <person name="Justo A."/>
            <person name="Karasinski D."/>
            <person name="Kautmanova I."/>
            <person name="Kiss B."/>
            <person name="Kocsube S."/>
            <person name="Kotiranta H."/>
            <person name="LaButti K.M."/>
            <person name="Lechner B.E."/>
            <person name="Liimatainen K."/>
            <person name="Lipzen A."/>
            <person name="Lukacs Z."/>
            <person name="Mihaltcheva S."/>
            <person name="Morgado L.N."/>
            <person name="Niskanen T."/>
            <person name="Noordeloos M.E."/>
            <person name="Ohm R.A."/>
            <person name="Ortiz-Santana B."/>
            <person name="Ovrebo C."/>
            <person name="Racz N."/>
            <person name="Riley R."/>
            <person name="Savchenko A."/>
            <person name="Shiryaev A."/>
            <person name="Soop K."/>
            <person name="Spirin V."/>
            <person name="Szebenyi C."/>
            <person name="Tomsovsky M."/>
            <person name="Tulloss R.E."/>
            <person name="Uehling J."/>
            <person name="Grigoriev I.V."/>
            <person name="Vagvolgyi C."/>
            <person name="Papp T."/>
            <person name="Martin F.M."/>
            <person name="Miettinen O."/>
            <person name="Hibbett D.S."/>
            <person name="Nagy L.G."/>
        </authorList>
    </citation>
    <scope>NUCLEOTIDE SEQUENCE [LARGE SCALE GENOMIC DNA]</scope>
    <source>
        <strain evidence="2 3">FP101781</strain>
    </source>
</reference>
<keyword evidence="3" id="KW-1185">Reference proteome</keyword>
<feature type="non-terminal residue" evidence="2">
    <location>
        <position position="1"/>
    </location>
</feature>
<sequence>YLGPAVAASSTNRQEYSKRKAEEYEQKCGKSWIQSTKPVKYSGLESTLQQAHDEHPLKSPPPPAPSSSEHGKKH</sequence>
<evidence type="ECO:0000313" key="2">
    <source>
        <dbReference type="EMBL" id="TEB19171.1"/>
    </source>
</evidence>
<comment type="caution">
    <text evidence="2">The sequence shown here is derived from an EMBL/GenBank/DDBJ whole genome shotgun (WGS) entry which is preliminary data.</text>
</comment>
<protein>
    <submittedName>
        <fullName evidence="2">Uncharacterized protein</fullName>
    </submittedName>
</protein>
<evidence type="ECO:0000313" key="3">
    <source>
        <dbReference type="Proteomes" id="UP000298030"/>
    </source>
</evidence>
<gene>
    <name evidence="2" type="ORF">FA13DRAFT_1744697</name>
</gene>
<dbReference type="AlphaFoldDB" id="A0A4Y7SBZ9"/>
<dbReference type="OrthoDB" id="19091at2759"/>